<dbReference type="PANTHER" id="PTHR11241:SF0">
    <property type="entry name" value="DEOXYURIDINE 5'-TRIPHOSPHATE NUCLEOTIDOHYDROLASE"/>
    <property type="match status" value="1"/>
</dbReference>
<evidence type="ECO:0000256" key="2">
    <source>
        <dbReference type="ARBA" id="ARBA00012379"/>
    </source>
</evidence>
<dbReference type="GO" id="GO:0046081">
    <property type="term" value="P:dUTP catabolic process"/>
    <property type="evidence" value="ECO:0007669"/>
    <property type="project" value="InterPro"/>
</dbReference>
<sequence>MKIKIVNKSNNKLPEYSTEKSAGVDLRANILKKINLKPLERTLVPTGLFIELPDGYEAQIRPRSGLAIKKGITVLNTPGTIDADYRGEIMVILINLSNENVEINDGDRICQMVINRHEKASFKEVKVLNKTKRGKGGFGHTGSK</sequence>
<dbReference type="FunFam" id="2.70.40.10:FF:000002">
    <property type="entry name" value="dUTP diphosphatase"/>
    <property type="match status" value="1"/>
</dbReference>
<comment type="similarity">
    <text evidence="1">Belongs to the dUTPase family.</text>
</comment>
<dbReference type="InterPro" id="IPR033704">
    <property type="entry name" value="dUTPase_trimeric"/>
</dbReference>
<dbReference type="NCBIfam" id="TIGR00576">
    <property type="entry name" value="dut"/>
    <property type="match status" value="1"/>
</dbReference>
<dbReference type="PANTHER" id="PTHR11241">
    <property type="entry name" value="DEOXYURIDINE 5'-TRIPHOSPHATE NUCLEOTIDOHYDROLASE"/>
    <property type="match status" value="1"/>
</dbReference>
<protein>
    <recommendedName>
        <fullName evidence="2">dUTP diphosphatase</fullName>
        <ecNumber evidence="2">3.6.1.23</ecNumber>
    </recommendedName>
</protein>
<dbReference type="Gene3D" id="2.70.40.10">
    <property type="match status" value="1"/>
</dbReference>
<keyword evidence="3" id="KW-0479">Metal-binding</keyword>
<dbReference type="Pfam" id="PF00692">
    <property type="entry name" value="dUTPase"/>
    <property type="match status" value="1"/>
</dbReference>
<evidence type="ECO:0000259" key="7">
    <source>
        <dbReference type="Pfam" id="PF00692"/>
    </source>
</evidence>
<evidence type="ECO:0000256" key="5">
    <source>
        <dbReference type="ARBA" id="ARBA00022842"/>
    </source>
</evidence>
<gene>
    <name evidence="8" type="ORF">S01H4_16597</name>
</gene>
<dbReference type="GO" id="GO:0000287">
    <property type="term" value="F:magnesium ion binding"/>
    <property type="evidence" value="ECO:0007669"/>
    <property type="project" value="InterPro"/>
</dbReference>
<name>X0Z5M3_9ZZZZ</name>
<reference evidence="8" key="1">
    <citation type="journal article" date="2014" name="Front. Microbiol.">
        <title>High frequency of phylogenetically diverse reductive dehalogenase-homologous genes in deep subseafloor sedimentary metagenomes.</title>
        <authorList>
            <person name="Kawai M."/>
            <person name="Futagami T."/>
            <person name="Toyoda A."/>
            <person name="Takaki Y."/>
            <person name="Nishi S."/>
            <person name="Hori S."/>
            <person name="Arai W."/>
            <person name="Tsubouchi T."/>
            <person name="Morono Y."/>
            <person name="Uchiyama I."/>
            <person name="Ito T."/>
            <person name="Fujiyama A."/>
            <person name="Inagaki F."/>
            <person name="Takami H."/>
        </authorList>
    </citation>
    <scope>NUCLEOTIDE SEQUENCE</scope>
    <source>
        <strain evidence="8">Expedition CK06-06</strain>
    </source>
</reference>
<evidence type="ECO:0000256" key="4">
    <source>
        <dbReference type="ARBA" id="ARBA00022801"/>
    </source>
</evidence>
<evidence type="ECO:0000256" key="6">
    <source>
        <dbReference type="ARBA" id="ARBA00023080"/>
    </source>
</evidence>
<dbReference type="AlphaFoldDB" id="X0Z5M3"/>
<dbReference type="InterPro" id="IPR008181">
    <property type="entry name" value="dUTPase"/>
</dbReference>
<evidence type="ECO:0000313" key="8">
    <source>
        <dbReference type="EMBL" id="GAG55703.1"/>
    </source>
</evidence>
<comment type="caution">
    <text evidence="8">The sequence shown here is derived from an EMBL/GenBank/DDBJ whole genome shotgun (WGS) entry which is preliminary data.</text>
</comment>
<organism evidence="8">
    <name type="scientific">marine sediment metagenome</name>
    <dbReference type="NCBI Taxonomy" id="412755"/>
    <lineage>
        <taxon>unclassified sequences</taxon>
        <taxon>metagenomes</taxon>
        <taxon>ecological metagenomes</taxon>
    </lineage>
</organism>
<keyword evidence="4" id="KW-0378">Hydrolase</keyword>
<evidence type="ECO:0000256" key="3">
    <source>
        <dbReference type="ARBA" id="ARBA00022723"/>
    </source>
</evidence>
<dbReference type="InterPro" id="IPR036157">
    <property type="entry name" value="dUTPase-like_sf"/>
</dbReference>
<accession>X0Z5M3</accession>
<proteinExistence type="inferred from homology"/>
<dbReference type="HAMAP" id="MF_00116">
    <property type="entry name" value="dUTPase_bact"/>
    <property type="match status" value="1"/>
</dbReference>
<dbReference type="GO" id="GO:0006226">
    <property type="term" value="P:dUMP biosynthetic process"/>
    <property type="evidence" value="ECO:0007669"/>
    <property type="project" value="InterPro"/>
</dbReference>
<keyword evidence="6" id="KW-0546">Nucleotide metabolism</keyword>
<feature type="domain" description="dUTPase-like" evidence="7">
    <location>
        <begin position="12"/>
        <end position="142"/>
    </location>
</feature>
<dbReference type="GO" id="GO:0004170">
    <property type="term" value="F:dUTP diphosphatase activity"/>
    <property type="evidence" value="ECO:0007669"/>
    <property type="project" value="UniProtKB-EC"/>
</dbReference>
<dbReference type="NCBIfam" id="NF001862">
    <property type="entry name" value="PRK00601.1"/>
    <property type="match status" value="1"/>
</dbReference>
<evidence type="ECO:0000256" key="1">
    <source>
        <dbReference type="ARBA" id="ARBA00006581"/>
    </source>
</evidence>
<dbReference type="InterPro" id="IPR029054">
    <property type="entry name" value="dUTPase-like"/>
</dbReference>
<keyword evidence="5" id="KW-0460">Magnesium</keyword>
<dbReference type="SUPFAM" id="SSF51283">
    <property type="entry name" value="dUTPase-like"/>
    <property type="match status" value="1"/>
</dbReference>
<dbReference type="CDD" id="cd07557">
    <property type="entry name" value="trimeric_dUTPase"/>
    <property type="match status" value="1"/>
</dbReference>
<dbReference type="EC" id="3.6.1.23" evidence="2"/>
<dbReference type="EMBL" id="BART01007282">
    <property type="protein sequence ID" value="GAG55703.1"/>
    <property type="molecule type" value="Genomic_DNA"/>
</dbReference>